<sequence>MAGDYISPLPFEPGSLQTQHTYGDQSLAPPRPDNGKKNPSTHPGEPPRPNIYKLLANKDHTWSGIVRDYDDCQELTRQYMSLNDKTGDTDVAGSNDFPEDKKAQKELARQLFEAILEVDPAASEHIHYKPIRELSNLEVELLSWELLFATRRAQDGIVGWAKCSLKPGQRYQKCKNFQERFAFVKEGCRHAAGSFYNPDNSSSDLRVQTEARKGPSVSRDSPNAPNPTEESLANLGRPLTPSAHQMPTTGAADVGCPVAQPNPAALVYPPTAFSRPPLACGPPGPSMSQVFEEVLSDSEGVESWDQWVNFEVDA</sequence>
<dbReference type="VEuPathDB" id="FungiDB:CHGG_05080"/>
<dbReference type="RefSeq" id="XP_001224294.1">
    <property type="nucleotide sequence ID" value="XM_001224293.1"/>
</dbReference>
<proteinExistence type="predicted"/>
<dbReference type="GeneID" id="4392304"/>
<name>Q2GZG6_CHAGB</name>
<reference evidence="3" key="1">
    <citation type="journal article" date="2015" name="Genome Announc.">
        <title>Draft genome sequence of the cellulolytic fungus Chaetomium globosum.</title>
        <authorList>
            <person name="Cuomo C.A."/>
            <person name="Untereiner W.A."/>
            <person name="Ma L.-J."/>
            <person name="Grabherr M."/>
            <person name="Birren B.W."/>
        </authorList>
    </citation>
    <scope>NUCLEOTIDE SEQUENCE [LARGE SCALE GENOMIC DNA]</scope>
    <source>
        <strain evidence="3">ATCC 6205 / CBS 148.51 / DSM 1962 / NBRC 6347 / NRRL 1970</strain>
    </source>
</reference>
<feature type="compositionally biased region" description="Polar residues" evidence="1">
    <location>
        <begin position="218"/>
        <end position="231"/>
    </location>
</feature>
<keyword evidence="3" id="KW-1185">Reference proteome</keyword>
<feature type="region of interest" description="Disordered" evidence="1">
    <location>
        <begin position="199"/>
        <end position="255"/>
    </location>
</feature>
<accession>Q2GZG6</accession>
<evidence type="ECO:0000313" key="2">
    <source>
        <dbReference type="EMBL" id="EAQ88461.1"/>
    </source>
</evidence>
<gene>
    <name evidence="2" type="ORF">CHGG_05080</name>
</gene>
<feature type="region of interest" description="Disordered" evidence="1">
    <location>
        <begin position="1"/>
        <end position="52"/>
    </location>
</feature>
<protein>
    <submittedName>
        <fullName evidence="2">Uncharacterized protein</fullName>
    </submittedName>
</protein>
<dbReference type="HOGENOM" id="CLU_885660_0_0_1"/>
<dbReference type="AlphaFoldDB" id="Q2GZG6"/>
<feature type="compositionally biased region" description="Polar residues" evidence="1">
    <location>
        <begin position="15"/>
        <end position="24"/>
    </location>
</feature>
<dbReference type="Proteomes" id="UP000001056">
    <property type="component" value="Unassembled WGS sequence"/>
</dbReference>
<dbReference type="OrthoDB" id="4851482at2759"/>
<organism evidence="2 3">
    <name type="scientific">Chaetomium globosum (strain ATCC 6205 / CBS 148.51 / DSM 1962 / NBRC 6347 / NRRL 1970)</name>
    <name type="common">Soil fungus</name>
    <dbReference type="NCBI Taxonomy" id="306901"/>
    <lineage>
        <taxon>Eukaryota</taxon>
        <taxon>Fungi</taxon>
        <taxon>Dikarya</taxon>
        <taxon>Ascomycota</taxon>
        <taxon>Pezizomycotina</taxon>
        <taxon>Sordariomycetes</taxon>
        <taxon>Sordariomycetidae</taxon>
        <taxon>Sordariales</taxon>
        <taxon>Chaetomiaceae</taxon>
        <taxon>Chaetomium</taxon>
    </lineage>
</organism>
<dbReference type="InParanoid" id="Q2GZG6"/>
<dbReference type="EMBL" id="CH408032">
    <property type="protein sequence ID" value="EAQ88461.1"/>
    <property type="molecule type" value="Genomic_DNA"/>
</dbReference>
<evidence type="ECO:0000256" key="1">
    <source>
        <dbReference type="SAM" id="MobiDB-lite"/>
    </source>
</evidence>
<evidence type="ECO:0000313" key="3">
    <source>
        <dbReference type="Proteomes" id="UP000001056"/>
    </source>
</evidence>